<feature type="transmembrane region" description="Helical" evidence="8">
    <location>
        <begin position="26"/>
        <end position="47"/>
    </location>
</feature>
<reference evidence="9 10" key="1">
    <citation type="journal article" date="2014" name="Genome Announc.">
        <title>Whole-Genome Sequence of Streptococcus suis Serotype 4 Reference Strain 6407.</title>
        <authorList>
            <person name="Wang K."/>
            <person name="Chen J."/>
            <person name="Yao H."/>
            <person name="Lu C."/>
        </authorList>
    </citation>
    <scope>NUCLEOTIDE SEQUENCE [LARGE SCALE GENOMIC DNA]</scope>
    <source>
        <strain evidence="9">6407</strain>
    </source>
</reference>
<dbReference type="AlphaFoldDB" id="A0A075SJE1"/>
<keyword evidence="7 8" id="KW-0472">Membrane</keyword>
<keyword evidence="3 8" id="KW-0812">Transmembrane</keyword>
<dbReference type="InterPro" id="IPR038379">
    <property type="entry name" value="SecE_sf"/>
</dbReference>
<dbReference type="InterPro" id="IPR005807">
    <property type="entry name" value="SecE_bac"/>
</dbReference>
<dbReference type="GO" id="GO:0006605">
    <property type="term" value="P:protein targeting"/>
    <property type="evidence" value="ECO:0007669"/>
    <property type="project" value="InterPro"/>
</dbReference>
<evidence type="ECO:0000256" key="4">
    <source>
        <dbReference type="ARBA" id="ARBA00022927"/>
    </source>
</evidence>
<evidence type="ECO:0000256" key="8">
    <source>
        <dbReference type="SAM" id="Phobius"/>
    </source>
</evidence>
<evidence type="ECO:0000256" key="7">
    <source>
        <dbReference type="ARBA" id="ARBA00023136"/>
    </source>
</evidence>
<dbReference type="RefSeq" id="WP_002940255.1">
    <property type="nucleotide sequence ID" value="NZ_ALLE01000019.1"/>
</dbReference>
<dbReference type="HOGENOM" id="CLU_113663_8_1_9"/>
<accession>A0A075SJE1</accession>
<organism evidence="9 10">
    <name type="scientific">Streptococcus suis 6407</name>
    <dbReference type="NCBI Taxonomy" id="1214179"/>
    <lineage>
        <taxon>Bacteria</taxon>
        <taxon>Bacillati</taxon>
        <taxon>Bacillota</taxon>
        <taxon>Bacilli</taxon>
        <taxon>Lactobacillales</taxon>
        <taxon>Streptococcaceae</taxon>
        <taxon>Streptococcus</taxon>
    </lineage>
</organism>
<dbReference type="GO" id="GO:0009306">
    <property type="term" value="P:protein secretion"/>
    <property type="evidence" value="ECO:0007669"/>
    <property type="project" value="InterPro"/>
</dbReference>
<evidence type="ECO:0000256" key="5">
    <source>
        <dbReference type="ARBA" id="ARBA00022989"/>
    </source>
</evidence>
<keyword evidence="4" id="KW-0653">Protein transport</keyword>
<keyword evidence="2" id="KW-0813">Transport</keyword>
<dbReference type="GO" id="GO:0006886">
    <property type="term" value="P:intracellular protein transport"/>
    <property type="evidence" value="ECO:0007669"/>
    <property type="project" value="InterPro"/>
</dbReference>
<sequence>MKFIKDIIRILKDTSWPTRKQSWTDFVSVVEYTAFFVAVVYLFDLILSRGIMSLINLF</sequence>
<evidence type="ECO:0000313" key="10">
    <source>
        <dbReference type="Proteomes" id="UP000028185"/>
    </source>
</evidence>
<dbReference type="Proteomes" id="UP000028185">
    <property type="component" value="Chromosome"/>
</dbReference>
<dbReference type="GO" id="GO:0016020">
    <property type="term" value="C:membrane"/>
    <property type="evidence" value="ECO:0007669"/>
    <property type="project" value="UniProtKB-SubCell"/>
</dbReference>
<keyword evidence="5 8" id="KW-1133">Transmembrane helix</keyword>
<dbReference type="GeneID" id="8154337"/>
<evidence type="ECO:0000256" key="1">
    <source>
        <dbReference type="ARBA" id="ARBA00004370"/>
    </source>
</evidence>
<evidence type="ECO:0000313" key="9">
    <source>
        <dbReference type="EMBL" id="AIG44414.1"/>
    </source>
</evidence>
<evidence type="ECO:0000256" key="6">
    <source>
        <dbReference type="ARBA" id="ARBA00023010"/>
    </source>
</evidence>
<dbReference type="NCBIfam" id="TIGR00964">
    <property type="entry name" value="secE_bact"/>
    <property type="match status" value="1"/>
</dbReference>
<dbReference type="GO" id="GO:0008320">
    <property type="term" value="F:protein transmembrane transporter activity"/>
    <property type="evidence" value="ECO:0007669"/>
    <property type="project" value="InterPro"/>
</dbReference>
<dbReference type="InterPro" id="IPR001901">
    <property type="entry name" value="Translocase_SecE/Sec61-g"/>
</dbReference>
<protein>
    <submittedName>
        <fullName evidence="9">Preprotein translocase subunit SecE</fullName>
    </submittedName>
</protein>
<name>A0A075SJE1_STRSU</name>
<evidence type="ECO:0000256" key="2">
    <source>
        <dbReference type="ARBA" id="ARBA00022448"/>
    </source>
</evidence>
<proteinExistence type="predicted"/>
<keyword evidence="6" id="KW-0811">Translocation</keyword>
<dbReference type="EMBL" id="CP008921">
    <property type="protein sequence ID" value="AIG44414.1"/>
    <property type="molecule type" value="Genomic_DNA"/>
</dbReference>
<gene>
    <name evidence="9" type="primary">secE</name>
    <name evidence="9" type="ORF">ID09_10425</name>
</gene>
<comment type="subcellular location">
    <subcellularLocation>
        <location evidence="1">Membrane</location>
    </subcellularLocation>
</comment>
<dbReference type="Pfam" id="PF00584">
    <property type="entry name" value="SecE"/>
    <property type="match status" value="1"/>
</dbReference>
<dbReference type="Gene3D" id="1.20.5.1030">
    <property type="entry name" value="Preprotein translocase secy subunit"/>
    <property type="match status" value="1"/>
</dbReference>
<evidence type="ECO:0000256" key="3">
    <source>
        <dbReference type="ARBA" id="ARBA00022692"/>
    </source>
</evidence>
<dbReference type="PATRIC" id="fig|1214179.4.peg.2074"/>